<dbReference type="EMBL" id="CAJNOQ010000291">
    <property type="protein sequence ID" value="CAF0783190.1"/>
    <property type="molecule type" value="Genomic_DNA"/>
</dbReference>
<dbReference type="SMART" id="SM00174">
    <property type="entry name" value="RHO"/>
    <property type="match status" value="1"/>
</dbReference>
<reference evidence="3" key="1">
    <citation type="submission" date="2021-02" db="EMBL/GenBank/DDBJ databases">
        <authorList>
            <person name="Nowell W R."/>
        </authorList>
    </citation>
    <scope>NUCLEOTIDE SEQUENCE</scope>
</reference>
<dbReference type="Proteomes" id="UP000677228">
    <property type="component" value="Unassembled WGS sequence"/>
</dbReference>
<dbReference type="Pfam" id="PF00071">
    <property type="entry name" value="Ras"/>
    <property type="match status" value="1"/>
</dbReference>
<dbReference type="EMBL" id="CAJOBA010000975">
    <property type="protein sequence ID" value="CAF3568483.1"/>
    <property type="molecule type" value="Genomic_DNA"/>
</dbReference>
<protein>
    <submittedName>
        <fullName evidence="3">Uncharacterized protein</fullName>
    </submittedName>
</protein>
<dbReference type="Proteomes" id="UP000663829">
    <property type="component" value="Unassembled WGS sequence"/>
</dbReference>
<evidence type="ECO:0000256" key="2">
    <source>
        <dbReference type="ARBA" id="ARBA00023134"/>
    </source>
</evidence>
<dbReference type="InterPro" id="IPR027417">
    <property type="entry name" value="P-loop_NTPase"/>
</dbReference>
<evidence type="ECO:0000313" key="5">
    <source>
        <dbReference type="EMBL" id="CAF3566694.1"/>
    </source>
</evidence>
<dbReference type="GO" id="GO:0005525">
    <property type="term" value="F:GTP binding"/>
    <property type="evidence" value="ECO:0007669"/>
    <property type="project" value="UniProtKB-KW"/>
</dbReference>
<keyword evidence="1" id="KW-0547">Nucleotide-binding</keyword>
<dbReference type="InterPro" id="IPR003578">
    <property type="entry name" value="Small_GTPase_Rho"/>
</dbReference>
<dbReference type="InterPro" id="IPR001806">
    <property type="entry name" value="Small_GTPase"/>
</dbReference>
<dbReference type="PRINTS" id="PR00449">
    <property type="entry name" value="RASTRNSFRMNG"/>
</dbReference>
<dbReference type="SMART" id="SM00175">
    <property type="entry name" value="RAB"/>
    <property type="match status" value="1"/>
</dbReference>
<evidence type="ECO:0000256" key="1">
    <source>
        <dbReference type="ARBA" id="ARBA00022741"/>
    </source>
</evidence>
<dbReference type="EMBL" id="CAJOBC010000291">
    <property type="protein sequence ID" value="CAF3566694.1"/>
    <property type="molecule type" value="Genomic_DNA"/>
</dbReference>
<dbReference type="GO" id="GO:0007264">
    <property type="term" value="P:small GTPase-mediated signal transduction"/>
    <property type="evidence" value="ECO:0007669"/>
    <property type="project" value="InterPro"/>
</dbReference>
<evidence type="ECO:0000313" key="3">
    <source>
        <dbReference type="EMBL" id="CAF0783190.1"/>
    </source>
</evidence>
<name>A0A813RLZ4_9BILA</name>
<dbReference type="SMART" id="SM00173">
    <property type="entry name" value="RAS"/>
    <property type="match status" value="1"/>
</dbReference>
<dbReference type="AlphaFoldDB" id="A0A813RLZ4"/>
<dbReference type="Proteomes" id="UP000681722">
    <property type="component" value="Unassembled WGS sequence"/>
</dbReference>
<accession>A0A813RLZ4</accession>
<keyword evidence="2" id="KW-0342">GTP-binding</keyword>
<dbReference type="PROSITE" id="PS51419">
    <property type="entry name" value="RAB"/>
    <property type="match status" value="1"/>
</dbReference>
<proteinExistence type="predicted"/>
<dbReference type="GO" id="GO:0003924">
    <property type="term" value="F:GTPase activity"/>
    <property type="evidence" value="ECO:0007669"/>
    <property type="project" value="InterPro"/>
</dbReference>
<dbReference type="Gene3D" id="3.40.50.300">
    <property type="entry name" value="P-loop containing nucleotide triphosphate hydrolases"/>
    <property type="match status" value="1"/>
</dbReference>
<dbReference type="PANTHER" id="PTHR24072">
    <property type="entry name" value="RHO FAMILY GTPASE"/>
    <property type="match status" value="1"/>
</dbReference>
<dbReference type="CDD" id="cd00157">
    <property type="entry name" value="Rho"/>
    <property type="match status" value="1"/>
</dbReference>
<dbReference type="PROSITE" id="PS51421">
    <property type="entry name" value="RAS"/>
    <property type="match status" value="1"/>
</dbReference>
<comment type="caution">
    <text evidence="3">The sequence shown here is derived from an EMBL/GenBank/DDBJ whole genome shotgun (WGS) entry which is preliminary data.</text>
</comment>
<dbReference type="EMBL" id="CAJNOK010000975">
    <property type="protein sequence ID" value="CAF0786268.1"/>
    <property type="molecule type" value="Genomic_DNA"/>
</dbReference>
<evidence type="ECO:0000313" key="4">
    <source>
        <dbReference type="EMBL" id="CAF0786268.1"/>
    </source>
</evidence>
<dbReference type="OrthoDB" id="8830751at2759"/>
<dbReference type="Proteomes" id="UP000682733">
    <property type="component" value="Unassembled WGS sequence"/>
</dbReference>
<evidence type="ECO:0000313" key="7">
    <source>
        <dbReference type="Proteomes" id="UP000663829"/>
    </source>
</evidence>
<evidence type="ECO:0000313" key="6">
    <source>
        <dbReference type="EMBL" id="CAF3568483.1"/>
    </source>
</evidence>
<dbReference type="PROSITE" id="PS51420">
    <property type="entry name" value="RHO"/>
    <property type="match status" value="1"/>
</dbReference>
<gene>
    <name evidence="3" type="ORF">GPM918_LOCUS2585</name>
    <name evidence="4" type="ORF">OVA965_LOCUS3888</name>
    <name evidence="5" type="ORF">SRO942_LOCUS2585</name>
    <name evidence="6" type="ORF">TMI583_LOCUS3886</name>
</gene>
<dbReference type="SUPFAM" id="SSF52540">
    <property type="entry name" value="P-loop containing nucleoside triphosphate hydrolases"/>
    <property type="match status" value="1"/>
</dbReference>
<keyword evidence="7" id="KW-1185">Reference proteome</keyword>
<sequence length="171" mass="19280">MSSETKTIKCVCVGDGTVGFEYIRSISYSNTDVFLVCYSVMSPSSFTNAQKVWIPEIRRSNPKTPFVSVDNNSRALKFSDDNIGEVLVGTKIDLRRNEEEIEKLAKSKMKSISREQGEKMAKEFHAYAYIECSALTQENLEQTFHNAISATIERNKKKTSKQLPCCNCALL</sequence>
<organism evidence="3 7">
    <name type="scientific">Didymodactylos carnosus</name>
    <dbReference type="NCBI Taxonomy" id="1234261"/>
    <lineage>
        <taxon>Eukaryota</taxon>
        <taxon>Metazoa</taxon>
        <taxon>Spiralia</taxon>
        <taxon>Gnathifera</taxon>
        <taxon>Rotifera</taxon>
        <taxon>Eurotatoria</taxon>
        <taxon>Bdelloidea</taxon>
        <taxon>Philodinida</taxon>
        <taxon>Philodinidae</taxon>
        <taxon>Didymodactylos</taxon>
    </lineage>
</organism>